<sequence length="159" mass="18174">MNKQTIYIFGNPLLSFDNLPIKLKPKLEKAFPQINFIIQDPNENIKPSYVKTSEGRPPYVKTSEGRPPYVKTSEGRPNTIKELVIIDTVVGIDKVMIIDNINDIELNNVYSMHDFDLGFNLKLLKKIGQLDKITIFGVPQKYDKNKALDELIILINNTK</sequence>
<reference evidence="2 3" key="1">
    <citation type="journal article" date="2016" name="Environ. Microbiol.">
        <title>Genomic resolution of a cold subsurface aquifer community provides metabolic insights for novel microbes adapted to high CO concentrations.</title>
        <authorList>
            <person name="Probst A.J."/>
            <person name="Castelle C.J."/>
            <person name="Singh A."/>
            <person name="Brown C.T."/>
            <person name="Anantharaman K."/>
            <person name="Sharon I."/>
            <person name="Hug L.A."/>
            <person name="Burstein D."/>
            <person name="Emerson J.B."/>
            <person name="Thomas B.C."/>
            <person name="Banfield J.F."/>
        </authorList>
    </citation>
    <scope>NUCLEOTIDE SEQUENCE [LARGE SCALE GENOMIC DNA]</scope>
    <source>
        <strain evidence="2">CG1_02_37_44</strain>
    </source>
</reference>
<accession>A0A1J4TC53</accession>
<evidence type="ECO:0000313" key="3">
    <source>
        <dbReference type="Proteomes" id="UP000183192"/>
    </source>
</evidence>
<gene>
    <name evidence="2" type="ORF">AUJ27_00820</name>
</gene>
<dbReference type="Proteomes" id="UP000183192">
    <property type="component" value="Unassembled WGS sequence"/>
</dbReference>
<protein>
    <submittedName>
        <fullName evidence="2">Uncharacterized protein</fullName>
    </submittedName>
</protein>
<dbReference type="AlphaFoldDB" id="A0A1J4TC53"/>
<feature type="region of interest" description="Disordered" evidence="1">
    <location>
        <begin position="51"/>
        <end position="74"/>
    </location>
</feature>
<evidence type="ECO:0000313" key="2">
    <source>
        <dbReference type="EMBL" id="OIO08397.1"/>
    </source>
</evidence>
<comment type="caution">
    <text evidence="2">The sequence shown here is derived from an EMBL/GenBank/DDBJ whole genome shotgun (WGS) entry which is preliminary data.</text>
</comment>
<evidence type="ECO:0000256" key="1">
    <source>
        <dbReference type="SAM" id="MobiDB-lite"/>
    </source>
</evidence>
<proteinExistence type="predicted"/>
<organism evidence="2 3">
    <name type="scientific">Candidatus Falkowbacteria bacterium CG1_02_37_44</name>
    <dbReference type="NCBI Taxonomy" id="1805146"/>
    <lineage>
        <taxon>Bacteria</taxon>
        <taxon>Candidatus Falkowiibacteriota</taxon>
    </lineage>
</organism>
<name>A0A1J4TC53_9BACT</name>
<dbReference type="STRING" id="1805146.AUJ27_00820"/>
<dbReference type="EMBL" id="MNUU01000014">
    <property type="protein sequence ID" value="OIO08397.1"/>
    <property type="molecule type" value="Genomic_DNA"/>
</dbReference>